<keyword evidence="6 10" id="KW-0812">Transmembrane</keyword>
<evidence type="ECO:0000256" key="6">
    <source>
        <dbReference type="ARBA" id="ARBA00022692"/>
    </source>
</evidence>
<organism evidence="11 12">
    <name type="scientific">Ligilactobacillus apodemi DSM 16634 = JCM 16172</name>
    <dbReference type="NCBI Taxonomy" id="1423724"/>
    <lineage>
        <taxon>Bacteria</taxon>
        <taxon>Bacillati</taxon>
        <taxon>Bacillota</taxon>
        <taxon>Bacilli</taxon>
        <taxon>Lactobacillales</taxon>
        <taxon>Lactobacillaceae</taxon>
        <taxon>Ligilactobacillus</taxon>
    </lineage>
</organism>
<comment type="subcellular location">
    <subcellularLocation>
        <location evidence="1">Cell membrane</location>
        <topology evidence="1">Multi-pass membrane protein</topology>
    </subcellularLocation>
</comment>
<dbReference type="GO" id="GO:0042910">
    <property type="term" value="F:xenobiotic transmembrane transporter activity"/>
    <property type="evidence" value="ECO:0007669"/>
    <property type="project" value="InterPro"/>
</dbReference>
<comment type="similarity">
    <text evidence="2">Belongs to the multi antimicrobial extrusion (MATE) (TC 2.A.66.1) family. MepA subfamily.</text>
</comment>
<sequence length="442" mass="48116">MGGNFLQSRSAIRHEVGQYIIRNIFASSGLSLYILVDTVFIAAAGGTFGLAALNISLPVFNFFNSLGLLFGIGGSTIYSINKLKDPKKVETLFGKLLLFCILLGCGFAILLNLFPTQILTILGAEGQTMAVALGYFRIIALGAPLFMCNYVCVNFIRNDGNPQLTMIATLSATLVVVFLDWLLIFVFNLHMLGAAIATLFSPLTSLTVLTFHRKNKQRQLKLKFAFPEPKTLLKAASLGIPSFLTEMSTGVSIFVFNWVLLKLSGNYAVAAYGVIANIAIVVLALSNGIALGVQPIASREYGKRNWENVKTAMKLGIQVAFGLACLLYFILVVFKTPIVSVFNHDHSAKLAQIAVNGLPLYFLSVFFASQNLVIMLSLAAIERAKMAFVLSLLRGYFILIAAVLIFAKFFGVNGVWLSVPFTEACVCALGFYFLTSALKNKN</sequence>
<dbReference type="PANTHER" id="PTHR43823">
    <property type="entry name" value="SPORULATION PROTEIN YKVU"/>
    <property type="match status" value="1"/>
</dbReference>
<evidence type="ECO:0000256" key="9">
    <source>
        <dbReference type="ARBA" id="ARBA00023251"/>
    </source>
</evidence>
<dbReference type="GO" id="GO:0046677">
    <property type="term" value="P:response to antibiotic"/>
    <property type="evidence" value="ECO:0007669"/>
    <property type="project" value="UniProtKB-KW"/>
</dbReference>
<evidence type="ECO:0000313" key="11">
    <source>
        <dbReference type="EMBL" id="KRL87169.1"/>
    </source>
</evidence>
<name>A0A0R1U156_9LACO</name>
<evidence type="ECO:0000313" key="12">
    <source>
        <dbReference type="Proteomes" id="UP000051324"/>
    </source>
</evidence>
<proteinExistence type="inferred from homology"/>
<dbReference type="GO" id="GO:0015297">
    <property type="term" value="F:antiporter activity"/>
    <property type="evidence" value="ECO:0007669"/>
    <property type="project" value="InterPro"/>
</dbReference>
<dbReference type="GO" id="GO:0005886">
    <property type="term" value="C:plasma membrane"/>
    <property type="evidence" value="ECO:0007669"/>
    <property type="project" value="UniProtKB-SubCell"/>
</dbReference>
<evidence type="ECO:0000256" key="10">
    <source>
        <dbReference type="SAM" id="Phobius"/>
    </source>
</evidence>
<evidence type="ECO:0000256" key="8">
    <source>
        <dbReference type="ARBA" id="ARBA00023136"/>
    </source>
</evidence>
<evidence type="ECO:0000256" key="4">
    <source>
        <dbReference type="ARBA" id="ARBA00022448"/>
    </source>
</evidence>
<dbReference type="Proteomes" id="UP000051324">
    <property type="component" value="Unassembled WGS sequence"/>
</dbReference>
<dbReference type="PIRSF" id="PIRSF006603">
    <property type="entry name" value="DinF"/>
    <property type="match status" value="1"/>
</dbReference>
<evidence type="ECO:0000256" key="7">
    <source>
        <dbReference type="ARBA" id="ARBA00022989"/>
    </source>
</evidence>
<dbReference type="Pfam" id="PF01554">
    <property type="entry name" value="MatE"/>
    <property type="match status" value="2"/>
</dbReference>
<dbReference type="PANTHER" id="PTHR43823:SF3">
    <property type="entry name" value="MULTIDRUG EXPORT PROTEIN MEPA"/>
    <property type="match status" value="1"/>
</dbReference>
<keyword evidence="8 10" id="KW-0472">Membrane</keyword>
<feature type="transmembrane region" description="Helical" evidence="10">
    <location>
        <begin position="134"/>
        <end position="152"/>
    </location>
</feature>
<evidence type="ECO:0000256" key="2">
    <source>
        <dbReference type="ARBA" id="ARBA00008417"/>
    </source>
</evidence>
<feature type="transmembrane region" description="Helical" evidence="10">
    <location>
        <begin position="415"/>
        <end position="434"/>
    </location>
</feature>
<evidence type="ECO:0000256" key="5">
    <source>
        <dbReference type="ARBA" id="ARBA00022475"/>
    </source>
</evidence>
<protein>
    <recommendedName>
        <fullName evidence="3">Multidrug export protein MepA</fullName>
    </recommendedName>
</protein>
<feature type="transmembrane region" description="Helical" evidence="10">
    <location>
        <begin position="164"/>
        <end position="186"/>
    </location>
</feature>
<dbReference type="InterPro" id="IPR045070">
    <property type="entry name" value="MATE_MepA-like"/>
</dbReference>
<keyword evidence="4" id="KW-0813">Transport</keyword>
<feature type="transmembrane region" description="Helical" evidence="10">
    <location>
        <begin position="59"/>
        <end position="80"/>
    </location>
</feature>
<keyword evidence="7 10" id="KW-1133">Transmembrane helix</keyword>
<reference evidence="11 12" key="1">
    <citation type="journal article" date="2015" name="Genome Announc.">
        <title>Expanding the biotechnology potential of lactobacilli through comparative genomics of 213 strains and associated genera.</title>
        <authorList>
            <person name="Sun Z."/>
            <person name="Harris H.M."/>
            <person name="McCann A."/>
            <person name="Guo C."/>
            <person name="Argimon S."/>
            <person name="Zhang W."/>
            <person name="Yang X."/>
            <person name="Jeffery I.B."/>
            <person name="Cooney J.C."/>
            <person name="Kagawa T.F."/>
            <person name="Liu W."/>
            <person name="Song Y."/>
            <person name="Salvetti E."/>
            <person name="Wrobel A."/>
            <person name="Rasinkangas P."/>
            <person name="Parkhill J."/>
            <person name="Rea M.C."/>
            <person name="O'Sullivan O."/>
            <person name="Ritari J."/>
            <person name="Douillard F.P."/>
            <person name="Paul Ross R."/>
            <person name="Yang R."/>
            <person name="Briner A.E."/>
            <person name="Felis G.E."/>
            <person name="de Vos W.M."/>
            <person name="Barrangou R."/>
            <person name="Klaenhammer T.R."/>
            <person name="Caufield P.W."/>
            <person name="Cui Y."/>
            <person name="Zhang H."/>
            <person name="O'Toole P.W."/>
        </authorList>
    </citation>
    <scope>NUCLEOTIDE SEQUENCE [LARGE SCALE GENOMIC DNA]</scope>
    <source>
        <strain evidence="11 12">DSM 16634</strain>
    </source>
</reference>
<dbReference type="NCBIfam" id="TIGR00797">
    <property type="entry name" value="matE"/>
    <property type="match status" value="1"/>
</dbReference>
<dbReference type="eggNOG" id="COG0534">
    <property type="taxonomic scope" value="Bacteria"/>
</dbReference>
<feature type="transmembrane region" description="Helical" evidence="10">
    <location>
        <begin position="315"/>
        <end position="338"/>
    </location>
</feature>
<comment type="caution">
    <text evidence="11">The sequence shown here is derived from an EMBL/GenBank/DDBJ whole genome shotgun (WGS) entry which is preliminary data.</text>
</comment>
<feature type="transmembrane region" description="Helical" evidence="10">
    <location>
        <begin position="388"/>
        <end position="409"/>
    </location>
</feature>
<dbReference type="InterPro" id="IPR051327">
    <property type="entry name" value="MATE_MepA_subfamily"/>
</dbReference>
<feature type="transmembrane region" description="Helical" evidence="10">
    <location>
        <begin position="267"/>
        <end position="294"/>
    </location>
</feature>
<dbReference type="InterPro" id="IPR048279">
    <property type="entry name" value="MdtK-like"/>
</dbReference>
<dbReference type="InterPro" id="IPR002528">
    <property type="entry name" value="MATE_fam"/>
</dbReference>
<keyword evidence="9" id="KW-0046">Antibiotic resistance</keyword>
<gene>
    <name evidence="11" type="ORF">FC32_GL001787</name>
</gene>
<evidence type="ECO:0000256" key="1">
    <source>
        <dbReference type="ARBA" id="ARBA00004651"/>
    </source>
</evidence>
<keyword evidence="5" id="KW-1003">Cell membrane</keyword>
<feature type="transmembrane region" description="Helical" evidence="10">
    <location>
        <begin position="92"/>
        <end position="114"/>
    </location>
</feature>
<dbReference type="STRING" id="1423724.FC32_GL001787"/>
<keyword evidence="12" id="KW-1185">Reference proteome</keyword>
<feature type="transmembrane region" description="Helical" evidence="10">
    <location>
        <begin position="358"/>
        <end position="381"/>
    </location>
</feature>
<dbReference type="PATRIC" id="fig|1423724.4.peg.1864"/>
<feature type="transmembrane region" description="Helical" evidence="10">
    <location>
        <begin position="232"/>
        <end position="261"/>
    </location>
</feature>
<dbReference type="EMBL" id="AZFT01000006">
    <property type="protein sequence ID" value="KRL87169.1"/>
    <property type="molecule type" value="Genomic_DNA"/>
</dbReference>
<dbReference type="CDD" id="cd13143">
    <property type="entry name" value="MATE_MepA_like"/>
    <property type="match status" value="1"/>
</dbReference>
<accession>A0A0R1U156</accession>
<feature type="transmembrane region" description="Helical" evidence="10">
    <location>
        <begin position="192"/>
        <end position="211"/>
    </location>
</feature>
<evidence type="ECO:0000256" key="3">
    <source>
        <dbReference type="ARBA" id="ARBA00022106"/>
    </source>
</evidence>
<feature type="transmembrane region" description="Helical" evidence="10">
    <location>
        <begin position="30"/>
        <end position="53"/>
    </location>
</feature>
<dbReference type="AlphaFoldDB" id="A0A0R1U156"/>